<dbReference type="AlphaFoldDB" id="J0JT66"/>
<protein>
    <recommendedName>
        <fullName evidence="4">Type I restriction modification DNA specificity domain-containing protein</fullName>
    </recommendedName>
</protein>
<comment type="caution">
    <text evidence="5">The sequence shown here is derived from an EMBL/GenBank/DDBJ whole genome shotgun (WGS) entry which is preliminary data.</text>
</comment>
<dbReference type="Pfam" id="PF01420">
    <property type="entry name" value="Methylase_S"/>
    <property type="match status" value="1"/>
</dbReference>
<evidence type="ECO:0000256" key="2">
    <source>
        <dbReference type="ARBA" id="ARBA00022747"/>
    </source>
</evidence>
<dbReference type="EMBL" id="AKOC01000015">
    <property type="protein sequence ID" value="EJB41327.1"/>
    <property type="molecule type" value="Genomic_DNA"/>
</dbReference>
<keyword evidence="3" id="KW-0238">DNA-binding</keyword>
<dbReference type="Proteomes" id="UP000005483">
    <property type="component" value="Unassembled WGS sequence"/>
</dbReference>
<dbReference type="InterPro" id="IPR000055">
    <property type="entry name" value="Restrct_endonuc_typeI_TRD"/>
</dbReference>
<reference evidence="5 6" key="1">
    <citation type="submission" date="2012-04" db="EMBL/GenBank/DDBJ databases">
        <title>Genome sequence of Helicobacter pylori Hp A-9.</title>
        <authorList>
            <person name="Blanchard T.G."/>
            <person name="Czinn S.J."/>
            <person name="McCracken C."/>
            <person name="Abolude K."/>
            <person name="Maroo A."/>
            <person name="Santana-Cruz I."/>
            <person name="Tallon L.J."/>
            <person name="Ficke F.W.F."/>
        </authorList>
    </citation>
    <scope>NUCLEOTIDE SEQUENCE [LARGE SCALE GENOMIC DNA]</scope>
    <source>
        <strain evidence="5 6">Hp A-9</strain>
    </source>
</reference>
<dbReference type="PATRIC" id="fig|992034.3.peg.1553"/>
<evidence type="ECO:0000256" key="3">
    <source>
        <dbReference type="ARBA" id="ARBA00023125"/>
    </source>
</evidence>
<dbReference type="GO" id="GO:0003677">
    <property type="term" value="F:DNA binding"/>
    <property type="evidence" value="ECO:0007669"/>
    <property type="project" value="UniProtKB-KW"/>
</dbReference>
<accession>J0JT66</accession>
<evidence type="ECO:0000259" key="4">
    <source>
        <dbReference type="Pfam" id="PF01420"/>
    </source>
</evidence>
<organism evidence="5 6">
    <name type="scientific">Helicobacter pylori Hp A-9</name>
    <dbReference type="NCBI Taxonomy" id="992034"/>
    <lineage>
        <taxon>Bacteria</taxon>
        <taxon>Pseudomonadati</taxon>
        <taxon>Campylobacterota</taxon>
        <taxon>Epsilonproteobacteria</taxon>
        <taxon>Campylobacterales</taxon>
        <taxon>Helicobacteraceae</taxon>
        <taxon>Helicobacter</taxon>
    </lineage>
</organism>
<gene>
    <name evidence="5" type="ORF">HPHPA9_1615</name>
</gene>
<evidence type="ECO:0000313" key="6">
    <source>
        <dbReference type="Proteomes" id="UP000005483"/>
    </source>
</evidence>
<proteinExistence type="inferred from homology"/>
<dbReference type="Gene3D" id="3.90.220.20">
    <property type="entry name" value="DNA methylase specificity domains"/>
    <property type="match status" value="1"/>
</dbReference>
<evidence type="ECO:0000313" key="5">
    <source>
        <dbReference type="EMBL" id="EJB41327.1"/>
    </source>
</evidence>
<dbReference type="InterPro" id="IPR029063">
    <property type="entry name" value="SAM-dependent_MTases_sf"/>
</dbReference>
<feature type="domain" description="Type I restriction modification DNA specificity" evidence="4">
    <location>
        <begin position="355"/>
        <end position="421"/>
    </location>
</feature>
<keyword evidence="2" id="KW-0680">Restriction system</keyword>
<sequence>MASNATLQKNLDAFYTHPKIVRFCLDLLKDLINQNLGLDLNKFHFLEPSAGSGSFVGALKGLGIADCLALDIAPKAQGIQKKDYLLELIEFNKKRIIIGNPPFGHRGKLALDFLNKSLNEAPIVAFILPNLFKRYSIQKHIDKRAKLVLNADLEKNAFIFNERPYDVKCVFQIYMHKNIALNLKDERIIAPPKIRHSDFITYIHNNTPHTLKNPFSNLTSHFLYQPFGSQNYPDFLVFIFDHVVGIEIKFSKNDKGEKNLQTSRPMWNSNLPKPNAIYLYGVANADITFFKGSDILNYETREVLLKYFDTLDKDEESLKNALKDLENPFGFAPYIRKAYEHKKEFSSHHQIESFFSRNHILTMFLQSHIQTNRNEGNTPYIVMATLKDFEILLPPLNKQIAIANILSALDHEIISLKNKKRQFDNIKKALNHDLMSAKIRVLKK</sequence>
<dbReference type="Gene3D" id="3.40.50.150">
    <property type="entry name" value="Vaccinia Virus protein VP39"/>
    <property type="match status" value="1"/>
</dbReference>
<name>J0JT66_HELPX</name>
<dbReference type="SUPFAM" id="SSF116734">
    <property type="entry name" value="DNA methylase specificity domain"/>
    <property type="match status" value="1"/>
</dbReference>
<dbReference type="InterPro" id="IPR044946">
    <property type="entry name" value="Restrct_endonuc_typeI_TRD_sf"/>
</dbReference>
<dbReference type="GO" id="GO:0009307">
    <property type="term" value="P:DNA restriction-modification system"/>
    <property type="evidence" value="ECO:0007669"/>
    <property type="project" value="UniProtKB-KW"/>
</dbReference>
<dbReference type="Gene3D" id="1.10.287.1120">
    <property type="entry name" value="Bipartite methylase S protein"/>
    <property type="match status" value="1"/>
</dbReference>
<dbReference type="SUPFAM" id="SSF53335">
    <property type="entry name" value="S-adenosyl-L-methionine-dependent methyltransferases"/>
    <property type="match status" value="1"/>
</dbReference>
<comment type="similarity">
    <text evidence="1">Belongs to the type-I restriction system S methylase family.</text>
</comment>
<evidence type="ECO:0000256" key="1">
    <source>
        <dbReference type="ARBA" id="ARBA00010923"/>
    </source>
</evidence>
<dbReference type="PRINTS" id="PR00507">
    <property type="entry name" value="N12N6MTFRASE"/>
</dbReference>